<evidence type="ECO:0000313" key="2">
    <source>
        <dbReference type="EMBL" id="EPS37009.1"/>
    </source>
</evidence>
<organism evidence="2 3">
    <name type="scientific">Dactylellina haptotyla (strain CBS 200.50)</name>
    <name type="common">Nematode-trapping fungus</name>
    <name type="synonym">Monacrosporium haptotylum</name>
    <dbReference type="NCBI Taxonomy" id="1284197"/>
    <lineage>
        <taxon>Eukaryota</taxon>
        <taxon>Fungi</taxon>
        <taxon>Dikarya</taxon>
        <taxon>Ascomycota</taxon>
        <taxon>Pezizomycotina</taxon>
        <taxon>Orbiliomycetes</taxon>
        <taxon>Orbiliales</taxon>
        <taxon>Orbiliaceae</taxon>
        <taxon>Dactylellina</taxon>
    </lineage>
</organism>
<dbReference type="InterPro" id="IPR036404">
    <property type="entry name" value="Jacalin-like_lectin_dom_sf"/>
</dbReference>
<sequence length="968" mass="108344">MRTDKQCVICGYKTAVPPEAQEEAWWHHVRFVHYDLLPFAGHSAGPFALGINTTSPCVTDLGKVAWEGGTRHQPVPYLSVETHLDDDTTESLAALPSRLMGCDDPDRDASIASACYPVHAFCWELFTSVQEKNALEDSEYTERVKILFKLLGSLRFKPSHLMWEHEYDGGLPHAPSGETMTATTEGYFYNPTIAPGPQEWLSDTWGDFSMDWLPNRPAQIPDLFPNLPSEVIHKVLGFLGYNDLKRLTEMPSRQTVAIPELIWKGFFEGRSDFAFMIPTGDDKDRQWYNQLLSSPETEWHKMCVLAKRYIMNRKISVFMRRRIWDLSVRLSDLIDEIRHSELMAMQFHVDYPFLGQQPRDDLSFHLPETATGRSFIVQMIQLPEETPVTYASETLNHRSPEYRDMHAVSSRGELGQIATDEIAVSFIGRGKSQYVSGLYFYPQGVGIGLINWKRMRRVSLRSEHSKLALSIAVNSVGVVDISVTHTYGFRWLGGGQNLEGAAVARRILTPVVGNKLATMSVVVDLEVYKIKRLGIFSPDIDPTTRETAVVLGNFWTPAPPTITRANKKFMNTDSYYDSDVREVAGADYGSELPDPAVLSHQLDTAFSPFSYIDFGDRLLNRFTYWVEDNAVISGISVIGVDGDGEPEKFVLGKECGVPVDFSLNPERGERIRYLEIITKKNYGDIAGLSVYTTARRRFRLATRREDTQSPVKKPLLPPLGHRITGLYGRYGWIKSYDRCCRLVGLGCISVLDPKIPVSGPTPPLKGFKKTILAENAQYVPAPIPAPEDGPNTLPPHNGVLGKFISVASFDGCKSITAYTCPVERGSPYESPIHLTGVELHYSGKKDEELAGNPRVLGRISNGQRAGTAVLDVENGEHFSYIVVYQETHPVGSSVHTIVTCMELITSTDRVVTLGSPHSRVGCSSWRLGDQKTIVWAFNSETEWVKGYNDEELESDVTSKIQMFDVMLG</sequence>
<dbReference type="STRING" id="1284197.S8A2P9"/>
<dbReference type="HOGENOM" id="CLU_320546_0_0_1"/>
<dbReference type="Proteomes" id="UP000015100">
    <property type="component" value="Unassembled WGS sequence"/>
</dbReference>
<reference evidence="3" key="2">
    <citation type="submission" date="2013-04" db="EMBL/GenBank/DDBJ databases">
        <title>Genomic mechanisms accounting for the adaptation to parasitism in nematode-trapping fungi.</title>
        <authorList>
            <person name="Ahren D.G."/>
        </authorList>
    </citation>
    <scope>NUCLEOTIDE SEQUENCE [LARGE SCALE GENOMIC DNA]</scope>
    <source>
        <strain evidence="3">CBS 200.50</strain>
    </source>
</reference>
<dbReference type="PROSITE" id="PS50181">
    <property type="entry name" value="FBOX"/>
    <property type="match status" value="1"/>
</dbReference>
<proteinExistence type="predicted"/>
<reference evidence="2 3" key="1">
    <citation type="journal article" date="2013" name="PLoS Genet.">
        <title>Genomic mechanisms accounting for the adaptation to parasitism in nematode-trapping fungi.</title>
        <authorList>
            <person name="Meerupati T."/>
            <person name="Andersson K.M."/>
            <person name="Friman E."/>
            <person name="Kumar D."/>
            <person name="Tunlid A."/>
            <person name="Ahren D."/>
        </authorList>
    </citation>
    <scope>NUCLEOTIDE SEQUENCE [LARGE SCALE GENOMIC DNA]</scope>
    <source>
        <strain evidence="2 3">CBS 200.50</strain>
    </source>
</reference>
<dbReference type="SUPFAM" id="SSF51101">
    <property type="entry name" value="Mannose-binding lectins"/>
    <property type="match status" value="1"/>
</dbReference>
<protein>
    <recommendedName>
        <fullName evidence="1">F-box domain-containing protein</fullName>
    </recommendedName>
</protein>
<keyword evidence="3" id="KW-1185">Reference proteome</keyword>
<dbReference type="AlphaFoldDB" id="S8A2P9"/>
<name>S8A2P9_DACHA</name>
<feature type="domain" description="F-box" evidence="1">
    <location>
        <begin position="221"/>
        <end position="266"/>
    </location>
</feature>
<dbReference type="InterPro" id="IPR001810">
    <property type="entry name" value="F-box_dom"/>
</dbReference>
<evidence type="ECO:0000313" key="3">
    <source>
        <dbReference type="Proteomes" id="UP000015100"/>
    </source>
</evidence>
<evidence type="ECO:0000259" key="1">
    <source>
        <dbReference type="PROSITE" id="PS50181"/>
    </source>
</evidence>
<dbReference type="EMBL" id="AQGS01000803">
    <property type="protein sequence ID" value="EPS37009.1"/>
    <property type="molecule type" value="Genomic_DNA"/>
</dbReference>
<dbReference type="OrthoDB" id="5301443at2759"/>
<accession>S8A2P9</accession>
<gene>
    <name evidence="2" type="ORF">H072_9386</name>
</gene>
<comment type="caution">
    <text evidence="2">The sequence shown here is derived from an EMBL/GenBank/DDBJ whole genome shotgun (WGS) entry which is preliminary data.</text>
</comment>